<dbReference type="GO" id="GO:0061504">
    <property type="term" value="P:cyclic threonylcarbamoyladenosine biosynthetic process"/>
    <property type="evidence" value="ECO:0007669"/>
    <property type="project" value="TreeGrafter"/>
</dbReference>
<accession>A0A9D9DI90</accession>
<dbReference type="Proteomes" id="UP000823613">
    <property type="component" value="Unassembled WGS sequence"/>
</dbReference>
<dbReference type="InterPro" id="IPR000594">
    <property type="entry name" value="ThiF_NAD_FAD-bd"/>
</dbReference>
<dbReference type="GO" id="GO:0008641">
    <property type="term" value="F:ubiquitin-like modifier activating enzyme activity"/>
    <property type="evidence" value="ECO:0007669"/>
    <property type="project" value="InterPro"/>
</dbReference>
<keyword evidence="1" id="KW-0472">Membrane</keyword>
<keyword evidence="3" id="KW-0548">Nucleotidyltransferase</keyword>
<dbReference type="Pfam" id="PF00899">
    <property type="entry name" value="ThiF"/>
    <property type="match status" value="1"/>
</dbReference>
<dbReference type="AlphaFoldDB" id="A0A9D9DI90"/>
<gene>
    <name evidence="3" type="ORF">IAC58_01635</name>
</gene>
<dbReference type="PANTHER" id="PTHR43267:SF1">
    <property type="entry name" value="TRNA THREONYLCARBAMOYLADENOSINE DEHYDRATASE"/>
    <property type="match status" value="1"/>
</dbReference>
<comment type="caution">
    <text evidence="3">The sequence shown here is derived from an EMBL/GenBank/DDBJ whole genome shotgun (WGS) entry which is preliminary data.</text>
</comment>
<reference evidence="3" key="2">
    <citation type="journal article" date="2021" name="PeerJ">
        <title>Extensive microbial diversity within the chicken gut microbiome revealed by metagenomics and culture.</title>
        <authorList>
            <person name="Gilroy R."/>
            <person name="Ravi A."/>
            <person name="Getino M."/>
            <person name="Pursley I."/>
            <person name="Horton D.L."/>
            <person name="Alikhan N.F."/>
            <person name="Baker D."/>
            <person name="Gharbi K."/>
            <person name="Hall N."/>
            <person name="Watson M."/>
            <person name="Adriaenssens E.M."/>
            <person name="Foster-Nyarko E."/>
            <person name="Jarju S."/>
            <person name="Secka A."/>
            <person name="Antonio M."/>
            <person name="Oren A."/>
            <person name="Chaudhuri R.R."/>
            <person name="La Ragione R."/>
            <person name="Hildebrand F."/>
            <person name="Pallen M.J."/>
        </authorList>
    </citation>
    <scope>NUCLEOTIDE SEQUENCE</scope>
    <source>
        <strain evidence="3">11159</strain>
    </source>
</reference>
<dbReference type="PANTHER" id="PTHR43267">
    <property type="entry name" value="TRNA THREONYLCARBAMOYLADENOSINE DEHYDRATASE"/>
    <property type="match status" value="1"/>
</dbReference>
<feature type="transmembrane region" description="Helical" evidence="1">
    <location>
        <begin position="22"/>
        <end position="41"/>
    </location>
</feature>
<dbReference type="GO" id="GO:0016779">
    <property type="term" value="F:nucleotidyltransferase activity"/>
    <property type="evidence" value="ECO:0007669"/>
    <property type="project" value="UniProtKB-KW"/>
</dbReference>
<keyword evidence="1" id="KW-0812">Transmembrane</keyword>
<dbReference type="Gene3D" id="3.40.50.720">
    <property type="entry name" value="NAD(P)-binding Rossmann-like Domain"/>
    <property type="match status" value="1"/>
</dbReference>
<dbReference type="EMBL" id="JADIMY010000031">
    <property type="protein sequence ID" value="MBO8427245.1"/>
    <property type="molecule type" value="Genomic_DNA"/>
</dbReference>
<evidence type="ECO:0000259" key="2">
    <source>
        <dbReference type="Pfam" id="PF00899"/>
    </source>
</evidence>
<evidence type="ECO:0000313" key="3">
    <source>
        <dbReference type="EMBL" id="MBO8427245.1"/>
    </source>
</evidence>
<dbReference type="InterPro" id="IPR035985">
    <property type="entry name" value="Ubiquitin-activating_enz"/>
</dbReference>
<keyword evidence="3" id="KW-0808">Transferase</keyword>
<keyword evidence="1" id="KW-1133">Transmembrane helix</keyword>
<evidence type="ECO:0000313" key="4">
    <source>
        <dbReference type="Proteomes" id="UP000823613"/>
    </source>
</evidence>
<organism evidence="3 4">
    <name type="scientific">Candidatus Onthovivens merdipullorum</name>
    <dbReference type="NCBI Taxonomy" id="2840889"/>
    <lineage>
        <taxon>Bacteria</taxon>
        <taxon>Bacillati</taxon>
        <taxon>Bacillota</taxon>
        <taxon>Bacilli</taxon>
        <taxon>Bacillales</taxon>
        <taxon>Candidatus Onthovivens</taxon>
    </lineage>
</organism>
<proteinExistence type="predicted"/>
<sequence>MSTIDDRTKLLLSSNFDKLKDFKIAVIGLGGVGSIIPLVLVRSGFLNLIIDDFDTVDITNLNRQLAYDLNDLGKPKSLVIRDKIFNIRKNLNVLTLNEKIDDNFNFDLLNDCDYIIDCIDDIEAKILLIKYAISNNIKIVSSLGMGNRLDSTKVVITKLNKTTSDPLAKKLRYLLKKENIDISKLYVSFSLETPIIKSNIISSMAFVPNASGLAMASFAIMDLLNLKE</sequence>
<feature type="domain" description="THIF-type NAD/FAD binding fold" evidence="2">
    <location>
        <begin position="15"/>
        <end position="151"/>
    </location>
</feature>
<dbReference type="SUPFAM" id="SSF69572">
    <property type="entry name" value="Activating enzymes of the ubiquitin-like proteins"/>
    <property type="match status" value="1"/>
</dbReference>
<name>A0A9D9DI90_9BACL</name>
<evidence type="ECO:0000256" key="1">
    <source>
        <dbReference type="SAM" id="Phobius"/>
    </source>
</evidence>
<dbReference type="InterPro" id="IPR045886">
    <property type="entry name" value="ThiF/MoeB/HesA"/>
</dbReference>
<dbReference type="GO" id="GO:0061503">
    <property type="term" value="F:tRNA threonylcarbamoyladenosine dehydratase"/>
    <property type="evidence" value="ECO:0007669"/>
    <property type="project" value="TreeGrafter"/>
</dbReference>
<protein>
    <submittedName>
        <fullName evidence="3">ThiF family adenylyltransferase</fullName>
    </submittedName>
</protein>
<reference evidence="3" key="1">
    <citation type="submission" date="2020-10" db="EMBL/GenBank/DDBJ databases">
        <authorList>
            <person name="Gilroy R."/>
        </authorList>
    </citation>
    <scope>NUCLEOTIDE SEQUENCE</scope>
    <source>
        <strain evidence="3">11159</strain>
    </source>
</reference>